<feature type="region of interest" description="Disordered" evidence="1">
    <location>
        <begin position="431"/>
        <end position="457"/>
    </location>
</feature>
<organism evidence="2 3">
    <name type="scientific">Anaeramoeba flamelloides</name>
    <dbReference type="NCBI Taxonomy" id="1746091"/>
    <lineage>
        <taxon>Eukaryota</taxon>
        <taxon>Metamonada</taxon>
        <taxon>Anaeramoebidae</taxon>
        <taxon>Anaeramoeba</taxon>
    </lineage>
</organism>
<evidence type="ECO:0000313" key="2">
    <source>
        <dbReference type="EMBL" id="KAJ6232349.1"/>
    </source>
</evidence>
<gene>
    <name evidence="2" type="ORF">M0813_04870</name>
</gene>
<feature type="compositionally biased region" description="Basic and acidic residues" evidence="1">
    <location>
        <begin position="236"/>
        <end position="268"/>
    </location>
</feature>
<reference evidence="2" key="1">
    <citation type="submission" date="2022-08" db="EMBL/GenBank/DDBJ databases">
        <title>Novel sulfate-reducing endosymbionts in the free-living metamonad Anaeramoeba.</title>
        <authorList>
            <person name="Jerlstrom-Hultqvist J."/>
            <person name="Cepicka I."/>
            <person name="Gallot-Lavallee L."/>
            <person name="Salas-Leiva D."/>
            <person name="Curtis B.A."/>
            <person name="Zahonova K."/>
            <person name="Pipaliya S."/>
            <person name="Dacks J."/>
            <person name="Roger A.J."/>
        </authorList>
    </citation>
    <scope>NUCLEOTIDE SEQUENCE</scope>
    <source>
        <strain evidence="2">Schooner1</strain>
    </source>
</reference>
<proteinExistence type="predicted"/>
<feature type="region of interest" description="Disordered" evidence="1">
    <location>
        <begin position="236"/>
        <end position="306"/>
    </location>
</feature>
<keyword evidence="3" id="KW-1185">Reference proteome</keyword>
<dbReference type="EMBL" id="JAOAOG010000292">
    <property type="protein sequence ID" value="KAJ6232349.1"/>
    <property type="molecule type" value="Genomic_DNA"/>
</dbReference>
<accession>A0ABQ8XLY4</accession>
<dbReference type="Proteomes" id="UP001150062">
    <property type="component" value="Unassembled WGS sequence"/>
</dbReference>
<evidence type="ECO:0000256" key="1">
    <source>
        <dbReference type="SAM" id="MobiDB-lite"/>
    </source>
</evidence>
<evidence type="ECO:0000313" key="3">
    <source>
        <dbReference type="Proteomes" id="UP001150062"/>
    </source>
</evidence>
<name>A0ABQ8XLY4_9EUKA</name>
<comment type="caution">
    <text evidence="2">The sequence shown here is derived from an EMBL/GenBank/DDBJ whole genome shotgun (WGS) entry which is preliminary data.</text>
</comment>
<feature type="compositionally biased region" description="Polar residues" evidence="1">
    <location>
        <begin position="444"/>
        <end position="457"/>
    </location>
</feature>
<sequence>MNRPPKRKGNRANKDSYVPNDLETKSYFECTPTQKLALSRIKEMKLNRQRFVEIENYFADHITKTENNESVTLSAKLINLLCYGLGQGRSNVRKNIGNFYQRSGLYNVTPREHKGMVFNKVQPGTNLGRHPKNGRVRAIPSLNKNTKAFSKRVASTNKKKKKQKLKIKIPSKKINLSKNSIIATVKNGNKKHSDIKSNVNEKKANNGNKIEEINSKINRISSNNNLLNEQINEILKEKNHFNDNNEENEKEKEKEKMKQKEKEKEKEKKNKKKQTRIFEGSDKNYNSNCYKPEDQVIDNPPNNTKRLKMKINSTFGSRKRKSPTNPVNYPKINIIQDQILYEKNKVLNLKRKKRVNPNKKKIDTFPYIQKQHENKENSYINKEPESEEEEMETENEKGIEIEIEKEKEEKEKGKIIEIQIEKTKGEILETETDTQTTKEKNKMETQPNPLNENDPNSWIRNPFQTNINQIIFSKQVDNNKKDIYGLLILLDFLAKIDNKEYYKTLDKIESQAQQANNKKLLKYIKQKRKINN</sequence>
<protein>
    <submittedName>
        <fullName evidence="2">Uncharacterized protein</fullName>
    </submittedName>
</protein>